<dbReference type="GO" id="GO:0004140">
    <property type="term" value="F:dephospho-CoA kinase activity"/>
    <property type="evidence" value="ECO:0007669"/>
    <property type="project" value="UniProtKB-UniRule"/>
</dbReference>
<dbReference type="PANTHER" id="PTHR10695:SF46">
    <property type="entry name" value="BIFUNCTIONAL COENZYME A SYNTHASE-RELATED"/>
    <property type="match status" value="1"/>
</dbReference>
<dbReference type="InterPro" id="IPR027417">
    <property type="entry name" value="P-loop_NTPase"/>
</dbReference>
<name>A0A9Q9CQP4_9FIRM</name>
<reference evidence="11 12" key="1">
    <citation type="submission" date="2021-03" db="EMBL/GenBank/DDBJ databases">
        <title>Comparative Genomics and Metabolomics in the genus Turicibacter.</title>
        <authorList>
            <person name="Maki J."/>
            <person name="Looft T."/>
        </authorList>
    </citation>
    <scope>NUCLEOTIDE SEQUENCE</scope>
    <source>
        <strain evidence="11">ISU324</strain>
        <strain evidence="10 12">MMM721</strain>
    </source>
</reference>
<keyword evidence="2 8" id="KW-0963">Cytoplasm</keyword>
<evidence type="ECO:0000313" key="10">
    <source>
        <dbReference type="EMBL" id="UUF06953.1"/>
    </source>
</evidence>
<dbReference type="PROSITE" id="PS51219">
    <property type="entry name" value="DPCK"/>
    <property type="match status" value="1"/>
</dbReference>
<comment type="pathway">
    <text evidence="8">Cofactor biosynthesis; coenzyme A biosynthesis; CoA from (R)-pantothenate: step 5/5.</text>
</comment>
<keyword evidence="3 8" id="KW-0808">Transferase</keyword>
<feature type="binding site" evidence="8">
    <location>
        <begin position="11"/>
        <end position="16"/>
    </location>
    <ligand>
        <name>ATP</name>
        <dbReference type="ChEBI" id="CHEBI:30616"/>
    </ligand>
</feature>
<evidence type="ECO:0000256" key="8">
    <source>
        <dbReference type="HAMAP-Rule" id="MF_00376"/>
    </source>
</evidence>
<keyword evidence="12" id="KW-1185">Reference proteome</keyword>
<dbReference type="SUPFAM" id="SSF52540">
    <property type="entry name" value="P-loop containing nucleoside triphosphate hydrolases"/>
    <property type="match status" value="1"/>
</dbReference>
<dbReference type="PANTHER" id="PTHR10695">
    <property type="entry name" value="DEPHOSPHO-COA KINASE-RELATED"/>
    <property type="match status" value="1"/>
</dbReference>
<dbReference type="EC" id="2.7.1.24" evidence="8 9"/>
<comment type="function">
    <text evidence="8">Catalyzes the phosphorylation of the 3'-hydroxyl group of dephosphocoenzyme A to form coenzyme A.</text>
</comment>
<evidence type="ECO:0000256" key="3">
    <source>
        <dbReference type="ARBA" id="ARBA00022679"/>
    </source>
</evidence>
<dbReference type="InterPro" id="IPR001977">
    <property type="entry name" value="Depp_CoAkinase"/>
</dbReference>
<keyword evidence="5 8" id="KW-0418">Kinase</keyword>
<dbReference type="GO" id="GO:0005737">
    <property type="term" value="C:cytoplasm"/>
    <property type="evidence" value="ECO:0007669"/>
    <property type="project" value="UniProtKB-SubCell"/>
</dbReference>
<organism evidence="11 13">
    <name type="scientific">Turicibacter bilis</name>
    <dbReference type="NCBI Taxonomy" id="2735723"/>
    <lineage>
        <taxon>Bacteria</taxon>
        <taxon>Bacillati</taxon>
        <taxon>Bacillota</taxon>
        <taxon>Erysipelotrichia</taxon>
        <taxon>Erysipelotrichales</taxon>
        <taxon>Turicibacteraceae</taxon>
        <taxon>Turicibacter</taxon>
    </lineage>
</organism>
<comment type="similarity">
    <text evidence="1 8">Belongs to the CoaE family.</text>
</comment>
<keyword evidence="4 8" id="KW-0547">Nucleotide-binding</keyword>
<evidence type="ECO:0000313" key="13">
    <source>
        <dbReference type="Proteomes" id="UP001058072"/>
    </source>
</evidence>
<gene>
    <name evidence="8" type="primary">coaE</name>
    <name evidence="10" type="ORF">J0J69_05425</name>
    <name evidence="11" type="ORF">J0J70_11400</name>
</gene>
<dbReference type="Gene3D" id="3.40.50.300">
    <property type="entry name" value="P-loop containing nucleotide triphosphate hydrolases"/>
    <property type="match status" value="1"/>
</dbReference>
<evidence type="ECO:0000256" key="7">
    <source>
        <dbReference type="ARBA" id="ARBA00022993"/>
    </source>
</evidence>
<dbReference type="Proteomes" id="UP001058016">
    <property type="component" value="Chromosome"/>
</dbReference>
<comment type="subcellular location">
    <subcellularLocation>
        <location evidence="8">Cytoplasm</location>
    </subcellularLocation>
</comment>
<keyword evidence="7 8" id="KW-0173">Coenzyme A biosynthesis</keyword>
<dbReference type="CDD" id="cd02022">
    <property type="entry name" value="DPCK"/>
    <property type="match status" value="1"/>
</dbReference>
<keyword evidence="6 8" id="KW-0067">ATP-binding</keyword>
<dbReference type="EMBL" id="CP071250">
    <property type="protein sequence ID" value="UUF08182.1"/>
    <property type="molecule type" value="Genomic_DNA"/>
</dbReference>
<evidence type="ECO:0000313" key="11">
    <source>
        <dbReference type="EMBL" id="UUF08182.1"/>
    </source>
</evidence>
<dbReference type="EMBL" id="CP071249">
    <property type="protein sequence ID" value="UUF06953.1"/>
    <property type="molecule type" value="Genomic_DNA"/>
</dbReference>
<proteinExistence type="inferred from homology"/>
<protein>
    <recommendedName>
        <fullName evidence="8 9">Dephospho-CoA kinase</fullName>
        <ecNumber evidence="8 9">2.7.1.24</ecNumber>
    </recommendedName>
    <alternativeName>
        <fullName evidence="8">Dephosphocoenzyme A kinase</fullName>
    </alternativeName>
</protein>
<dbReference type="FunFam" id="3.40.50.300:FF:000991">
    <property type="entry name" value="Dephospho-CoA kinase"/>
    <property type="match status" value="1"/>
</dbReference>
<dbReference type="Proteomes" id="UP001058072">
    <property type="component" value="Chromosome"/>
</dbReference>
<dbReference type="Pfam" id="PF01121">
    <property type="entry name" value="CoaE"/>
    <property type="match status" value="1"/>
</dbReference>
<dbReference type="RefSeq" id="WP_212724796.1">
    <property type="nucleotide sequence ID" value="NZ_CP071249.1"/>
</dbReference>
<comment type="catalytic activity">
    <reaction evidence="8">
        <text>3'-dephospho-CoA + ATP = ADP + CoA + H(+)</text>
        <dbReference type="Rhea" id="RHEA:18245"/>
        <dbReference type="ChEBI" id="CHEBI:15378"/>
        <dbReference type="ChEBI" id="CHEBI:30616"/>
        <dbReference type="ChEBI" id="CHEBI:57287"/>
        <dbReference type="ChEBI" id="CHEBI:57328"/>
        <dbReference type="ChEBI" id="CHEBI:456216"/>
        <dbReference type="EC" id="2.7.1.24"/>
    </reaction>
</comment>
<evidence type="ECO:0000256" key="2">
    <source>
        <dbReference type="ARBA" id="ARBA00022490"/>
    </source>
</evidence>
<dbReference type="NCBIfam" id="TIGR00152">
    <property type="entry name" value="dephospho-CoA kinase"/>
    <property type="match status" value="1"/>
</dbReference>
<dbReference type="GO" id="GO:0015937">
    <property type="term" value="P:coenzyme A biosynthetic process"/>
    <property type="evidence" value="ECO:0007669"/>
    <property type="project" value="UniProtKB-UniRule"/>
</dbReference>
<evidence type="ECO:0000313" key="12">
    <source>
        <dbReference type="Proteomes" id="UP001058016"/>
    </source>
</evidence>
<evidence type="ECO:0000256" key="4">
    <source>
        <dbReference type="ARBA" id="ARBA00022741"/>
    </source>
</evidence>
<evidence type="ECO:0000256" key="1">
    <source>
        <dbReference type="ARBA" id="ARBA00009018"/>
    </source>
</evidence>
<dbReference type="HAMAP" id="MF_00376">
    <property type="entry name" value="Dephospho_CoA_kinase"/>
    <property type="match status" value="1"/>
</dbReference>
<evidence type="ECO:0000256" key="6">
    <source>
        <dbReference type="ARBA" id="ARBA00022840"/>
    </source>
</evidence>
<evidence type="ECO:0000256" key="9">
    <source>
        <dbReference type="NCBIfam" id="TIGR00152"/>
    </source>
</evidence>
<dbReference type="GO" id="GO:0005524">
    <property type="term" value="F:ATP binding"/>
    <property type="evidence" value="ECO:0007669"/>
    <property type="project" value="UniProtKB-UniRule"/>
</dbReference>
<evidence type="ECO:0000256" key="5">
    <source>
        <dbReference type="ARBA" id="ARBA00022777"/>
    </source>
</evidence>
<dbReference type="AlphaFoldDB" id="A0A9Q9CQP4"/>
<sequence length="205" mass="23272">MLVVGLTGGISSGKSTVTSWFLEKGIVVLDADRIVRQLQKPGSQLLYDLAHEFGSSVIKENGELARDVLGSIIFHDESAKYKLNEMIHPLVKQKLVEGIEVAKRNGEQLVVLDVPLLFESDFESLADCTLVVYVPRDIQVKRLMKRDGIDEDYALAKINSQMSLEQKRDRADYVLTNERSMSELRTQFEEMFEMLWEKACQTSLD</sequence>
<accession>A0A9Q9CQP4</accession>